<reference evidence="2" key="1">
    <citation type="journal article" date="2016" name="Nat. Biotechnol.">
        <title>Sequencing wild and cultivated cassava and related species reveals extensive interspecific hybridization and genetic diversity.</title>
        <authorList>
            <person name="Bredeson J.V."/>
            <person name="Lyons J.B."/>
            <person name="Prochnik S.E."/>
            <person name="Wu G.A."/>
            <person name="Ha C.M."/>
            <person name="Edsinger-Gonzales E."/>
            <person name="Grimwood J."/>
            <person name="Schmutz J."/>
            <person name="Rabbi I.Y."/>
            <person name="Egesi C."/>
            <person name="Nauluvula P."/>
            <person name="Lebot V."/>
            <person name="Ndunguru J."/>
            <person name="Mkamilo G."/>
            <person name="Bart R.S."/>
            <person name="Setter T.L."/>
            <person name="Gleadow R.M."/>
            <person name="Kulakow P."/>
            <person name="Ferguson M.E."/>
            <person name="Rounsley S."/>
            <person name="Rokhsar D.S."/>
        </authorList>
    </citation>
    <scope>NUCLEOTIDE SEQUENCE [LARGE SCALE GENOMIC DNA]</scope>
    <source>
        <strain evidence="2">cv. AM560-2</strain>
    </source>
</reference>
<accession>A0ACB7G7M0</accession>
<evidence type="ECO:0000313" key="2">
    <source>
        <dbReference type="Proteomes" id="UP000091857"/>
    </source>
</evidence>
<name>A0ACB7G7M0_MANES</name>
<sequence length="69" mass="7681">MERFHLLLLLVFTVASMGVSARPLKVAELSFLLENRLPRGPVPPSGSSHCHNKFSQSHTLYTADYVICP</sequence>
<organism evidence="1 2">
    <name type="scientific">Manihot esculenta</name>
    <name type="common">Cassava</name>
    <name type="synonym">Jatropha manihot</name>
    <dbReference type="NCBI Taxonomy" id="3983"/>
    <lineage>
        <taxon>Eukaryota</taxon>
        <taxon>Viridiplantae</taxon>
        <taxon>Streptophyta</taxon>
        <taxon>Embryophyta</taxon>
        <taxon>Tracheophyta</taxon>
        <taxon>Spermatophyta</taxon>
        <taxon>Magnoliopsida</taxon>
        <taxon>eudicotyledons</taxon>
        <taxon>Gunneridae</taxon>
        <taxon>Pentapetalae</taxon>
        <taxon>rosids</taxon>
        <taxon>fabids</taxon>
        <taxon>Malpighiales</taxon>
        <taxon>Euphorbiaceae</taxon>
        <taxon>Crotonoideae</taxon>
        <taxon>Manihoteae</taxon>
        <taxon>Manihot</taxon>
    </lineage>
</organism>
<dbReference type="Proteomes" id="UP000091857">
    <property type="component" value="Chromosome 17"/>
</dbReference>
<evidence type="ECO:0000313" key="1">
    <source>
        <dbReference type="EMBL" id="KAG8634721.1"/>
    </source>
</evidence>
<gene>
    <name evidence="1" type="ORF">MANES_17G076451v8</name>
</gene>
<keyword evidence="2" id="KW-1185">Reference proteome</keyword>
<comment type="caution">
    <text evidence="1">The sequence shown here is derived from an EMBL/GenBank/DDBJ whole genome shotgun (WGS) entry which is preliminary data.</text>
</comment>
<protein>
    <submittedName>
        <fullName evidence="1">Uncharacterized protein</fullName>
    </submittedName>
</protein>
<dbReference type="EMBL" id="CM004403">
    <property type="protein sequence ID" value="KAG8634721.1"/>
    <property type="molecule type" value="Genomic_DNA"/>
</dbReference>
<proteinExistence type="predicted"/>